<gene>
    <name evidence="1" type="ORF">UFOPK4092_01118</name>
</gene>
<reference evidence="1" key="1">
    <citation type="submission" date="2020-05" db="EMBL/GenBank/DDBJ databases">
        <authorList>
            <person name="Chiriac C."/>
            <person name="Salcher M."/>
            <person name="Ghai R."/>
            <person name="Kavagutti S V."/>
        </authorList>
    </citation>
    <scope>NUCLEOTIDE SEQUENCE</scope>
</reference>
<name>A0A6J7R6D7_9ZZZZ</name>
<dbReference type="AlphaFoldDB" id="A0A6J7R6D7"/>
<sequence>MIQDRPRGHASVLGDLIQAHRRAVFGHRPLRRLEEVGALCAFLAGLPPGDFGHGSLTLASQNCH</sequence>
<proteinExistence type="predicted"/>
<organism evidence="1">
    <name type="scientific">freshwater metagenome</name>
    <dbReference type="NCBI Taxonomy" id="449393"/>
    <lineage>
        <taxon>unclassified sequences</taxon>
        <taxon>metagenomes</taxon>
        <taxon>ecological metagenomes</taxon>
    </lineage>
</organism>
<protein>
    <submittedName>
        <fullName evidence="1">Unannotated protein</fullName>
    </submittedName>
</protein>
<accession>A0A6J7R6D7</accession>
<dbReference type="EMBL" id="CAFBPJ010000139">
    <property type="protein sequence ID" value="CAB5024305.1"/>
    <property type="molecule type" value="Genomic_DNA"/>
</dbReference>
<evidence type="ECO:0000313" key="1">
    <source>
        <dbReference type="EMBL" id="CAB5024305.1"/>
    </source>
</evidence>